<proteinExistence type="predicted"/>
<dbReference type="EMBL" id="JARJCW010000012">
    <property type="protein sequence ID" value="KAJ7218575.1"/>
    <property type="molecule type" value="Genomic_DNA"/>
</dbReference>
<name>A0AAD6VNZ2_9AGAR</name>
<comment type="caution">
    <text evidence="3">The sequence shown here is derived from an EMBL/GenBank/DDBJ whole genome shotgun (WGS) entry which is preliminary data.</text>
</comment>
<evidence type="ECO:0000313" key="4">
    <source>
        <dbReference type="Proteomes" id="UP001219525"/>
    </source>
</evidence>
<evidence type="ECO:0000256" key="1">
    <source>
        <dbReference type="SAM" id="MobiDB-lite"/>
    </source>
</evidence>
<keyword evidence="2" id="KW-0472">Membrane</keyword>
<evidence type="ECO:0000256" key="2">
    <source>
        <dbReference type="SAM" id="Phobius"/>
    </source>
</evidence>
<organism evidence="3 4">
    <name type="scientific">Mycena pura</name>
    <dbReference type="NCBI Taxonomy" id="153505"/>
    <lineage>
        <taxon>Eukaryota</taxon>
        <taxon>Fungi</taxon>
        <taxon>Dikarya</taxon>
        <taxon>Basidiomycota</taxon>
        <taxon>Agaricomycotina</taxon>
        <taxon>Agaricomycetes</taxon>
        <taxon>Agaricomycetidae</taxon>
        <taxon>Agaricales</taxon>
        <taxon>Marasmiineae</taxon>
        <taxon>Mycenaceae</taxon>
        <taxon>Mycena</taxon>
    </lineage>
</organism>
<evidence type="ECO:0000313" key="3">
    <source>
        <dbReference type="EMBL" id="KAJ7218575.1"/>
    </source>
</evidence>
<gene>
    <name evidence="3" type="ORF">GGX14DRAFT_560920</name>
</gene>
<feature type="region of interest" description="Disordered" evidence="1">
    <location>
        <begin position="594"/>
        <end position="618"/>
    </location>
</feature>
<keyword evidence="2" id="KW-0812">Transmembrane</keyword>
<dbReference type="Proteomes" id="UP001219525">
    <property type="component" value="Unassembled WGS sequence"/>
</dbReference>
<keyword evidence="4" id="KW-1185">Reference proteome</keyword>
<accession>A0AAD6VNZ2</accession>
<feature type="transmembrane region" description="Helical" evidence="2">
    <location>
        <begin position="230"/>
        <end position="251"/>
    </location>
</feature>
<feature type="transmembrane region" description="Helical" evidence="2">
    <location>
        <begin position="16"/>
        <end position="37"/>
    </location>
</feature>
<protein>
    <submittedName>
        <fullName evidence="3">Uncharacterized protein</fullName>
    </submittedName>
</protein>
<reference evidence="3" key="1">
    <citation type="submission" date="2023-03" db="EMBL/GenBank/DDBJ databases">
        <title>Massive genome expansion in bonnet fungi (Mycena s.s.) driven by repeated elements and novel gene families across ecological guilds.</title>
        <authorList>
            <consortium name="Lawrence Berkeley National Laboratory"/>
            <person name="Harder C.B."/>
            <person name="Miyauchi S."/>
            <person name="Viragh M."/>
            <person name="Kuo A."/>
            <person name="Thoen E."/>
            <person name="Andreopoulos B."/>
            <person name="Lu D."/>
            <person name="Skrede I."/>
            <person name="Drula E."/>
            <person name="Henrissat B."/>
            <person name="Morin E."/>
            <person name="Kohler A."/>
            <person name="Barry K."/>
            <person name="LaButti K."/>
            <person name="Morin E."/>
            <person name="Salamov A."/>
            <person name="Lipzen A."/>
            <person name="Mereny Z."/>
            <person name="Hegedus B."/>
            <person name="Baldrian P."/>
            <person name="Stursova M."/>
            <person name="Weitz H."/>
            <person name="Taylor A."/>
            <person name="Grigoriev I.V."/>
            <person name="Nagy L.G."/>
            <person name="Martin F."/>
            <person name="Kauserud H."/>
        </authorList>
    </citation>
    <scope>NUCLEOTIDE SEQUENCE</scope>
    <source>
        <strain evidence="3">9144</strain>
    </source>
</reference>
<sequence>MKVEDKLDTYGETSNLIPLKDFIIFFLTPFVAILLIAEDKNLNIEDAADVRDASNEFGQLMQADDDSDEEIQNLHQGNSRDKRVSLASSHLRLTTHQVLHAHLHMASQTTRTPSAPALCQSLRDEARTLVATTHSIANSRRAQSRPNSRSIAFPARALHRTVVFILHDRMHSHTRTTALKHVRSLRLTSWPLDLVVVAVFTIRFPLYQVHFLCCHFSPLAVWHRATAWELFAGCVLVLTLSVFTPIDYHVLVHRVSRSSSHANVKKGGPIVLSIEENFHGRTHDRRHQVRFDWIPGAYIALAPHLPSRPEPHVRPCPPRAVGRFHHWPRRARPRPWSRGRMVVPSDGALSSNQKRGGAFEIRPQFWDDVAGWPASRAGWDGRTVYVPRPRTMLTSPGKLKPFALVTFARAADAEALRAEAQAREPADAARIGFRACSKARWDVLNAEYLVYRARILADMTQERSVLIASGTVWRRSIPSTPCWAFGFPRGVVQRRRRGLFVHSGHVVCEQSGGAGRAEPRGQRVPDDDAGICLHPRPPLLFLTSPSAQLRAPFGITVSTIVFNALEHNAGCRGLDALKSRAGMYLQLCTRTPGTAGRESDVPPAALRNVSPLHTRRPPTDINAALKDIVFENVLGEHLQNHRIPAHRRFIDEWQGGCGRHRSAFVGDGTCLAATTRTPTGSMQQHLLARPPALHLPGLRRATDTTTPTATPILLHACSSPSSRYAGILTTDPNAVPELLPALYLTPACTAFGVLHNSSPSPVRELTQSGAHHEVNKHARLDLFRTKIKSGIWVGYRMGWFWE</sequence>
<keyword evidence="2" id="KW-1133">Transmembrane helix</keyword>
<dbReference type="AlphaFoldDB" id="A0AAD6VNZ2"/>